<evidence type="ECO:0000313" key="1">
    <source>
        <dbReference type="EMBL" id="EAY15573.1"/>
    </source>
</evidence>
<dbReference type="KEGG" id="tva:4773576"/>
<reference evidence="1" key="2">
    <citation type="journal article" date="2007" name="Science">
        <title>Draft genome sequence of the sexually transmitted pathogen Trichomonas vaginalis.</title>
        <authorList>
            <person name="Carlton J.M."/>
            <person name="Hirt R.P."/>
            <person name="Silva J.C."/>
            <person name="Delcher A.L."/>
            <person name="Schatz M."/>
            <person name="Zhao Q."/>
            <person name="Wortman J.R."/>
            <person name="Bidwell S.L."/>
            <person name="Alsmark U.C.M."/>
            <person name="Besteiro S."/>
            <person name="Sicheritz-Ponten T."/>
            <person name="Noel C.J."/>
            <person name="Dacks J.B."/>
            <person name="Foster P.G."/>
            <person name="Simillion C."/>
            <person name="Van de Peer Y."/>
            <person name="Miranda-Saavedra D."/>
            <person name="Barton G.J."/>
            <person name="Westrop G.D."/>
            <person name="Mueller S."/>
            <person name="Dessi D."/>
            <person name="Fiori P.L."/>
            <person name="Ren Q."/>
            <person name="Paulsen I."/>
            <person name="Zhang H."/>
            <person name="Bastida-Corcuera F.D."/>
            <person name="Simoes-Barbosa A."/>
            <person name="Brown M.T."/>
            <person name="Hayes R.D."/>
            <person name="Mukherjee M."/>
            <person name="Okumura C.Y."/>
            <person name="Schneider R."/>
            <person name="Smith A.J."/>
            <person name="Vanacova S."/>
            <person name="Villalvazo M."/>
            <person name="Haas B.J."/>
            <person name="Pertea M."/>
            <person name="Feldblyum T.V."/>
            <person name="Utterback T.R."/>
            <person name="Shu C.L."/>
            <person name="Osoegawa K."/>
            <person name="de Jong P.J."/>
            <person name="Hrdy I."/>
            <person name="Horvathova L."/>
            <person name="Zubacova Z."/>
            <person name="Dolezal P."/>
            <person name="Malik S.B."/>
            <person name="Logsdon J.M. Jr."/>
            <person name="Henze K."/>
            <person name="Gupta A."/>
            <person name="Wang C.C."/>
            <person name="Dunne R.L."/>
            <person name="Upcroft J.A."/>
            <person name="Upcroft P."/>
            <person name="White O."/>
            <person name="Salzberg S.L."/>
            <person name="Tang P."/>
            <person name="Chiu C.-H."/>
            <person name="Lee Y.-S."/>
            <person name="Embley T.M."/>
            <person name="Coombs G.H."/>
            <person name="Mottram J.C."/>
            <person name="Tachezy J."/>
            <person name="Fraser-Liggett C.M."/>
            <person name="Johnson P.J."/>
        </authorList>
    </citation>
    <scope>NUCLEOTIDE SEQUENCE [LARGE SCALE GENOMIC DNA]</scope>
    <source>
        <strain evidence="1">G3</strain>
    </source>
</reference>
<proteinExistence type="predicted"/>
<dbReference type="InParanoid" id="A2DVN1"/>
<dbReference type="AlphaFoldDB" id="A2DVN1"/>
<dbReference type="RefSeq" id="XP_001327796.1">
    <property type="nucleotide sequence ID" value="XM_001327761.1"/>
</dbReference>
<dbReference type="VEuPathDB" id="TrichDB:TVAGG3_0276060"/>
<dbReference type="EMBL" id="DS113254">
    <property type="protein sequence ID" value="EAY15573.1"/>
    <property type="molecule type" value="Genomic_DNA"/>
</dbReference>
<dbReference type="VEuPathDB" id="TrichDB:TVAG_495920"/>
<reference evidence="1" key="1">
    <citation type="submission" date="2006-10" db="EMBL/GenBank/DDBJ databases">
        <authorList>
            <person name="Amadeo P."/>
            <person name="Zhao Q."/>
            <person name="Wortman J."/>
            <person name="Fraser-Liggett C."/>
            <person name="Carlton J."/>
        </authorList>
    </citation>
    <scope>NUCLEOTIDE SEQUENCE</scope>
    <source>
        <strain evidence="1">G3</strain>
    </source>
</reference>
<keyword evidence="2" id="KW-1185">Reference proteome</keyword>
<name>A2DVN1_TRIV3</name>
<protein>
    <submittedName>
        <fullName evidence="1">Uncharacterized protein</fullName>
    </submittedName>
</protein>
<dbReference type="Proteomes" id="UP000001542">
    <property type="component" value="Unassembled WGS sequence"/>
</dbReference>
<accession>A2DVN1</accession>
<sequence>MHSLNDTMNLQKIAKFIYQQNVLQFSKEIVTKIHAIKSQIKKEGIEILYQIAKDLNLNIDDKKMLIDERFLMSVKRNPDLLFNKELCIDAFNEYVAFAPYQFETKSSKEIEFGIGNISKFNLFTYAASNDQRSLYVKLANSTILAHILYTLLIARPLIIKTNDTQRFLNMAAKLTCFIPNFKISNVIIRDTVNPVELSEGMICIAKDVEYDNIENVSILSIDQNFYEGVMAEKDSVIMDFSRLEPAQSSPYFLFTAYFKAHQLFNKIELCISKTDKENKSEYNIYKSLINIGIKRCDYHLVSKWFRLLGYNDESELLLRHAPPIQKGACFF</sequence>
<evidence type="ECO:0000313" key="2">
    <source>
        <dbReference type="Proteomes" id="UP000001542"/>
    </source>
</evidence>
<gene>
    <name evidence="1" type="ORF">TVAG_495920</name>
</gene>
<organism evidence="1 2">
    <name type="scientific">Trichomonas vaginalis (strain ATCC PRA-98 / G3)</name>
    <dbReference type="NCBI Taxonomy" id="412133"/>
    <lineage>
        <taxon>Eukaryota</taxon>
        <taxon>Metamonada</taxon>
        <taxon>Parabasalia</taxon>
        <taxon>Trichomonadida</taxon>
        <taxon>Trichomonadidae</taxon>
        <taxon>Trichomonas</taxon>
    </lineage>
</organism>